<protein>
    <submittedName>
        <fullName evidence="2">Uncharacterized protein</fullName>
    </submittedName>
</protein>
<feature type="region of interest" description="Disordered" evidence="1">
    <location>
        <begin position="63"/>
        <end position="94"/>
    </location>
</feature>
<feature type="compositionally biased region" description="Polar residues" evidence="1">
    <location>
        <begin position="197"/>
        <end position="213"/>
    </location>
</feature>
<proteinExistence type="predicted"/>
<feature type="region of interest" description="Disordered" evidence="1">
    <location>
        <begin position="187"/>
        <end position="213"/>
    </location>
</feature>
<dbReference type="Proteomes" id="UP001218579">
    <property type="component" value="Unassembled WGS sequence"/>
</dbReference>
<reference evidence="2 3" key="1">
    <citation type="submission" date="2023-01" db="EMBL/GenBank/DDBJ databases">
        <title>Novel species of the genus Asticcacaulis isolated from rivers.</title>
        <authorList>
            <person name="Lu H."/>
        </authorList>
    </citation>
    <scope>NUCLEOTIDE SEQUENCE [LARGE SCALE GENOMIC DNA]</scope>
    <source>
        <strain evidence="2 3">LKC15W</strain>
    </source>
</reference>
<evidence type="ECO:0000256" key="1">
    <source>
        <dbReference type="SAM" id="MobiDB-lite"/>
    </source>
</evidence>
<name>A0ABT5HN80_9CAUL</name>
<dbReference type="EMBL" id="JAQQKV010000004">
    <property type="protein sequence ID" value="MDC7677683.1"/>
    <property type="molecule type" value="Genomic_DNA"/>
</dbReference>
<accession>A0ABT5HN80</accession>
<sequence>MDSAPDITDADALKTRRARLRAYADRLLEAVEMIPMPDSFLEAERAHKAVKACDAMLVQLYGEPAEKLPPTPRTTTASGPSRRASRDDTDDDDLEGLSEAERIDHEAQAFLEMAEIIGTRLDRIHKAQAEAHGVWPDGTPYDETDPNYGLHHFHDPQINANSGMDDHCPGCWPNGIQWALGRAPRSLAEKLAEKTARPQNRSGPNSGTYSAPP</sequence>
<organism evidence="2 3">
    <name type="scientific">Asticcacaulis machinosus</name>
    <dbReference type="NCBI Taxonomy" id="2984211"/>
    <lineage>
        <taxon>Bacteria</taxon>
        <taxon>Pseudomonadati</taxon>
        <taxon>Pseudomonadota</taxon>
        <taxon>Alphaproteobacteria</taxon>
        <taxon>Caulobacterales</taxon>
        <taxon>Caulobacteraceae</taxon>
        <taxon>Asticcacaulis</taxon>
    </lineage>
</organism>
<dbReference type="RefSeq" id="WP_272746001.1">
    <property type="nucleotide sequence ID" value="NZ_JAQQKV010000004.1"/>
</dbReference>
<evidence type="ECO:0000313" key="3">
    <source>
        <dbReference type="Proteomes" id="UP001218579"/>
    </source>
</evidence>
<comment type="caution">
    <text evidence="2">The sequence shown here is derived from an EMBL/GenBank/DDBJ whole genome shotgun (WGS) entry which is preliminary data.</text>
</comment>
<feature type="compositionally biased region" description="Basic and acidic residues" evidence="1">
    <location>
        <begin position="187"/>
        <end position="196"/>
    </location>
</feature>
<gene>
    <name evidence="2" type="ORF">PQU98_16185</name>
</gene>
<evidence type="ECO:0000313" key="2">
    <source>
        <dbReference type="EMBL" id="MDC7677683.1"/>
    </source>
</evidence>
<keyword evidence="3" id="KW-1185">Reference proteome</keyword>